<dbReference type="EMBL" id="VLTN01000017">
    <property type="protein sequence ID" value="KAA0153203.1"/>
    <property type="molecule type" value="Genomic_DNA"/>
</dbReference>
<dbReference type="Proteomes" id="UP000323011">
    <property type="component" value="Unassembled WGS sequence"/>
</dbReference>
<keyword evidence="2" id="KW-1133">Transmembrane helix</keyword>
<organism evidence="5 6">
    <name type="scientific">Cafeteria roenbergensis</name>
    <name type="common">Marine flagellate</name>
    <dbReference type="NCBI Taxonomy" id="33653"/>
    <lineage>
        <taxon>Eukaryota</taxon>
        <taxon>Sar</taxon>
        <taxon>Stramenopiles</taxon>
        <taxon>Bigyra</taxon>
        <taxon>Opalozoa</taxon>
        <taxon>Bicosoecida</taxon>
        <taxon>Cafeteriaceae</taxon>
        <taxon>Cafeteria</taxon>
    </lineage>
</organism>
<dbReference type="InterPro" id="IPR013097">
    <property type="entry name" value="Dabb"/>
</dbReference>
<evidence type="ECO:0000313" key="7">
    <source>
        <dbReference type="Proteomes" id="UP000323011"/>
    </source>
</evidence>
<evidence type="ECO:0000313" key="5">
    <source>
        <dbReference type="EMBL" id="KAA0165896.1"/>
    </source>
</evidence>
<keyword evidence="7" id="KW-1185">Reference proteome</keyword>
<dbReference type="PANTHER" id="PTHR33178:SF10">
    <property type="entry name" value="STRESS-RESPONSE A_B BARREL DOMAIN-CONTAINING PROTEIN"/>
    <property type="match status" value="1"/>
</dbReference>
<dbReference type="PANTHER" id="PTHR33178">
    <property type="match status" value="1"/>
</dbReference>
<dbReference type="Gene3D" id="3.30.70.100">
    <property type="match status" value="1"/>
</dbReference>
<evidence type="ECO:0000259" key="3">
    <source>
        <dbReference type="PROSITE" id="PS51502"/>
    </source>
</evidence>
<dbReference type="OrthoDB" id="42919at2759"/>
<evidence type="ECO:0000256" key="2">
    <source>
        <dbReference type="SAM" id="Phobius"/>
    </source>
</evidence>
<evidence type="ECO:0000313" key="6">
    <source>
        <dbReference type="Proteomes" id="UP000322899"/>
    </source>
</evidence>
<reference evidence="6 7" key="1">
    <citation type="submission" date="2019-07" db="EMBL/GenBank/DDBJ databases">
        <title>Genomes of Cafeteria roenbergensis.</title>
        <authorList>
            <person name="Fischer M.G."/>
            <person name="Hackl T."/>
            <person name="Roman M."/>
        </authorList>
    </citation>
    <scope>NUCLEOTIDE SEQUENCE [LARGE SCALE GENOMIC DNA]</scope>
    <source>
        <strain evidence="4 7">BVI</strain>
        <strain evidence="5 6">E4-10P</strain>
    </source>
</reference>
<name>A0A5A8DKH7_CAFRO</name>
<dbReference type="SMART" id="SM00886">
    <property type="entry name" value="Dabb"/>
    <property type="match status" value="1"/>
</dbReference>
<keyword evidence="2" id="KW-0812">Transmembrane</keyword>
<dbReference type="EMBL" id="VLTO01000091">
    <property type="protein sequence ID" value="KAA0165896.1"/>
    <property type="molecule type" value="Genomic_DNA"/>
</dbReference>
<dbReference type="AlphaFoldDB" id="A0A5A8DKH7"/>
<dbReference type="Proteomes" id="UP000322899">
    <property type="component" value="Unassembled WGS sequence"/>
</dbReference>
<evidence type="ECO:0000256" key="1">
    <source>
        <dbReference type="ARBA" id="ARBA00011738"/>
    </source>
</evidence>
<gene>
    <name evidence="5" type="ORF">FNF27_07583</name>
    <name evidence="4" type="ORF">FNF29_03391</name>
</gene>
<comment type="caution">
    <text evidence="5">The sequence shown here is derived from an EMBL/GenBank/DDBJ whole genome shotgun (WGS) entry which is preliminary data.</text>
</comment>
<comment type="subunit">
    <text evidence="1">Homodimer.</text>
</comment>
<keyword evidence="2" id="KW-0472">Membrane</keyword>
<feature type="domain" description="Stress-response A/B barrel" evidence="3">
    <location>
        <begin position="4"/>
        <end position="108"/>
    </location>
</feature>
<accession>A0A5A8DKH7</accession>
<dbReference type="PROSITE" id="PS51502">
    <property type="entry name" value="S_R_A_B_BARREL"/>
    <property type="match status" value="1"/>
</dbReference>
<dbReference type="InterPro" id="IPR011008">
    <property type="entry name" value="Dimeric_a/b-barrel"/>
</dbReference>
<evidence type="ECO:0000313" key="4">
    <source>
        <dbReference type="EMBL" id="KAA0153203.1"/>
    </source>
</evidence>
<dbReference type="Pfam" id="PF07876">
    <property type="entry name" value="Dabb"/>
    <property type="match status" value="1"/>
</dbReference>
<sequence>MSLIDHIVLFKWKPEATSAQIDRAMAALEGMVAKIDAIESLRVGPSITDRHNGWTHALVVRLRASNADEIMEGYSVHPAHLHVVENFLKGNAAKGVSGILADLTAVDISRPEVRSLPAAAAAVAEEAAFPVALAVSAALAGAVIGFVASRAFARQ</sequence>
<protein>
    <recommendedName>
        <fullName evidence="3">Stress-response A/B barrel domain-containing protein</fullName>
    </recommendedName>
</protein>
<dbReference type="InterPro" id="IPR044662">
    <property type="entry name" value="HS1/DABB1-like"/>
</dbReference>
<dbReference type="SUPFAM" id="SSF54909">
    <property type="entry name" value="Dimeric alpha+beta barrel"/>
    <property type="match status" value="1"/>
</dbReference>
<proteinExistence type="predicted"/>
<dbReference type="OMA" id="NGWTHAL"/>
<feature type="transmembrane region" description="Helical" evidence="2">
    <location>
        <begin position="127"/>
        <end position="148"/>
    </location>
</feature>